<reference evidence="4" key="2">
    <citation type="submission" date="2015-06" db="UniProtKB">
        <authorList>
            <consortium name="EnsemblMetazoa"/>
        </authorList>
    </citation>
    <scope>IDENTIFICATION</scope>
</reference>
<dbReference type="InterPro" id="IPR012295">
    <property type="entry name" value="TBP_dom_sf"/>
</dbReference>
<accession>T1K3X7</accession>
<proteinExistence type="inferred from homology"/>
<dbReference type="EnsemblMetazoa" id="tetur05g00600.1">
    <property type="protein sequence ID" value="tetur05g00600.1"/>
    <property type="gene ID" value="tetur05g00600"/>
</dbReference>
<dbReference type="Proteomes" id="UP000015104">
    <property type="component" value="Unassembled WGS sequence"/>
</dbReference>
<evidence type="ECO:0000313" key="4">
    <source>
        <dbReference type="EnsemblMetazoa" id="tetur05g00600.1"/>
    </source>
</evidence>
<evidence type="ECO:0000313" key="5">
    <source>
        <dbReference type="Proteomes" id="UP000015104"/>
    </source>
</evidence>
<keyword evidence="3" id="KW-0804">Transcription</keyword>
<dbReference type="GO" id="GO:0006352">
    <property type="term" value="P:DNA-templated transcription initiation"/>
    <property type="evidence" value="ECO:0007669"/>
    <property type="project" value="InterPro"/>
</dbReference>
<keyword evidence="2" id="KW-0238">DNA-binding</keyword>
<dbReference type="AlphaFoldDB" id="T1K3X7"/>
<sequence length="102" mass="12021">MVLVDRFCSNYPDDIKFITYKIVNITVCSQIVDEFDYKKLLQHPGSSYEPEIFPGIHLKLDKSKVIYIIFRTGKVIITGLKDLSSIRDYCNLFDYEIRMKFI</sequence>
<dbReference type="Gene3D" id="3.30.310.10">
    <property type="entry name" value="TATA-Binding Protein"/>
    <property type="match status" value="1"/>
</dbReference>
<dbReference type="STRING" id="32264.T1K3X7"/>
<evidence type="ECO:0000256" key="1">
    <source>
        <dbReference type="ARBA" id="ARBA00005560"/>
    </source>
</evidence>
<dbReference type="Pfam" id="PF00352">
    <property type="entry name" value="TBP"/>
    <property type="match status" value="1"/>
</dbReference>
<evidence type="ECO:0000256" key="3">
    <source>
        <dbReference type="ARBA" id="ARBA00023163"/>
    </source>
</evidence>
<dbReference type="EMBL" id="CAEY01001562">
    <property type="status" value="NOT_ANNOTATED_CDS"/>
    <property type="molecule type" value="Genomic_DNA"/>
</dbReference>
<evidence type="ECO:0000256" key="2">
    <source>
        <dbReference type="ARBA" id="ARBA00023125"/>
    </source>
</evidence>
<evidence type="ECO:0008006" key="6">
    <source>
        <dbReference type="Google" id="ProtNLM"/>
    </source>
</evidence>
<keyword evidence="5" id="KW-1185">Reference proteome</keyword>
<dbReference type="SUPFAM" id="SSF55945">
    <property type="entry name" value="TATA-box binding protein-like"/>
    <property type="match status" value="1"/>
</dbReference>
<protein>
    <recommendedName>
        <fullName evidence="6">TATA-box-binding protein</fullName>
    </recommendedName>
</protein>
<dbReference type="PRINTS" id="PR00686">
    <property type="entry name" value="TIFACTORIID"/>
</dbReference>
<dbReference type="GO" id="GO:0003677">
    <property type="term" value="F:DNA binding"/>
    <property type="evidence" value="ECO:0007669"/>
    <property type="project" value="UniProtKB-KW"/>
</dbReference>
<reference evidence="5" key="1">
    <citation type="submission" date="2011-08" db="EMBL/GenBank/DDBJ databases">
        <authorList>
            <person name="Rombauts S."/>
        </authorList>
    </citation>
    <scope>NUCLEOTIDE SEQUENCE</scope>
    <source>
        <strain evidence="5">London</strain>
    </source>
</reference>
<name>T1K3X7_TETUR</name>
<dbReference type="InterPro" id="IPR000814">
    <property type="entry name" value="TBP"/>
</dbReference>
<dbReference type="HOGENOM" id="CLU_2280930_0_0_1"/>
<dbReference type="PANTHER" id="PTHR10126">
    <property type="entry name" value="TATA-BOX BINDING PROTEIN"/>
    <property type="match status" value="1"/>
</dbReference>
<comment type="similarity">
    <text evidence="1">Belongs to the TBP family.</text>
</comment>
<organism evidence="4 5">
    <name type="scientific">Tetranychus urticae</name>
    <name type="common">Two-spotted spider mite</name>
    <dbReference type="NCBI Taxonomy" id="32264"/>
    <lineage>
        <taxon>Eukaryota</taxon>
        <taxon>Metazoa</taxon>
        <taxon>Ecdysozoa</taxon>
        <taxon>Arthropoda</taxon>
        <taxon>Chelicerata</taxon>
        <taxon>Arachnida</taxon>
        <taxon>Acari</taxon>
        <taxon>Acariformes</taxon>
        <taxon>Trombidiformes</taxon>
        <taxon>Prostigmata</taxon>
        <taxon>Eleutherengona</taxon>
        <taxon>Raphignathae</taxon>
        <taxon>Tetranychoidea</taxon>
        <taxon>Tetranychidae</taxon>
        <taxon>Tetranychus</taxon>
    </lineage>
</organism>